<keyword evidence="6" id="KW-0408">Iron</keyword>
<dbReference type="InterPro" id="IPR036942">
    <property type="entry name" value="Beta-barrel_TonB_sf"/>
</dbReference>
<dbReference type="Proteomes" id="UP000029448">
    <property type="component" value="Unassembled WGS sequence"/>
</dbReference>
<evidence type="ECO:0000256" key="8">
    <source>
        <dbReference type="ARBA" id="ARBA00023077"/>
    </source>
</evidence>
<keyword evidence="3" id="KW-1134">Transmembrane beta strand</keyword>
<feature type="region of interest" description="Disordered" evidence="12">
    <location>
        <begin position="50"/>
        <end position="94"/>
    </location>
</feature>
<evidence type="ECO:0000256" key="7">
    <source>
        <dbReference type="ARBA" id="ARBA00023065"/>
    </source>
</evidence>
<keyword evidence="16" id="KW-1185">Reference proteome</keyword>
<evidence type="ECO:0000256" key="2">
    <source>
        <dbReference type="ARBA" id="ARBA00022448"/>
    </source>
</evidence>
<evidence type="ECO:0000256" key="4">
    <source>
        <dbReference type="ARBA" id="ARBA00022496"/>
    </source>
</evidence>
<evidence type="ECO:0000259" key="14">
    <source>
        <dbReference type="Pfam" id="PF07715"/>
    </source>
</evidence>
<evidence type="ECO:0000256" key="12">
    <source>
        <dbReference type="SAM" id="MobiDB-lite"/>
    </source>
</evidence>
<dbReference type="AlphaFoldDB" id="A0A094YNL9"/>
<dbReference type="InterPro" id="IPR012910">
    <property type="entry name" value="Plug_dom"/>
</dbReference>
<dbReference type="STRING" id="104102.AtDm6_2508"/>
<evidence type="ECO:0000259" key="13">
    <source>
        <dbReference type="Pfam" id="PF00593"/>
    </source>
</evidence>
<evidence type="ECO:0000313" key="16">
    <source>
        <dbReference type="Proteomes" id="UP000029448"/>
    </source>
</evidence>
<feature type="domain" description="TonB-dependent receptor plug" evidence="14">
    <location>
        <begin position="112"/>
        <end position="219"/>
    </location>
</feature>
<dbReference type="Pfam" id="PF00593">
    <property type="entry name" value="TonB_dep_Rec_b-barrel"/>
    <property type="match status" value="1"/>
</dbReference>
<evidence type="ECO:0000256" key="6">
    <source>
        <dbReference type="ARBA" id="ARBA00023004"/>
    </source>
</evidence>
<feature type="domain" description="TonB-dependent receptor-like beta-barrel" evidence="13">
    <location>
        <begin position="287"/>
        <end position="719"/>
    </location>
</feature>
<dbReference type="InterPro" id="IPR000531">
    <property type="entry name" value="Beta-barrel_TonB"/>
</dbReference>
<dbReference type="PATRIC" id="fig|104102.7.peg.2480"/>
<sequence length="763" mass="84161">MTARLQLSFFSAPAGHIIRYKRHFFVTAMLSTGFTFCSLPTMAAGSPLAVPTTQKTKHSRSSLKSSTPSVTGKAKNSPAAQGAQNVSVKEGAPETIQVTASRRDLLGRAGTASEGSLTAREIQLRPVYRVGQILEAVPGLVVTSHSGEGKANQFLLRGFNLDHGTDLASFIDDMPVNGVSNAHGQGYTDLNFLIPEVLAGVDYTKGPFHADIGDFGVAGSDHMKLADDIPRQISLSAGTLGDYRAYIGSTTHFSNTSRWVNAFNISHSDGPWKYPDNARSIRALSRYTYGSAKNGFDLTGMFYRGQWRATNDQPLDAYHEGLIGRYGSLDPTDGGFSERYSLSGHYHLARDNWKWVTSAFAVHDRLTLWNNFTHYLDDPVNGDQQQQDETRTTVGGSSVYTRQDHVGLVRTETRIGVQGRYDILYVDRRHTRQRVTLANCPSSLEATIPYTCNADNINLASVGLFVQNTTHWLPWLRMIVGLREDYQGGTDENLVDNSLTQKHQWLFQPKGSLVFGPWKKTELYLSGGRGFHSNDFRSVSGSYTSDEFTKGSVKVPLMTSAVSGEVGVRTTPFSHLHLQAAAFIIDFDSELSYDGDAGVTSPGPASRRQGVEFSAQYNPFTWLEFNTDLSFAKARYRGHNLSSYGIDGAYVTNAPNFVWSFGVMVDRGPWYGGLQVRWLGGYPLIEDNSLRSSGYQEVNMNLGYRFNKKIKLEASVFNVFNTRAYAAQYAYDYRLTPTAAVQTGATGHPLEPISARLAVTADF</sequence>
<dbReference type="GO" id="GO:0009279">
    <property type="term" value="C:cell outer membrane"/>
    <property type="evidence" value="ECO:0007669"/>
    <property type="project" value="UniProtKB-SubCell"/>
</dbReference>
<keyword evidence="8 11" id="KW-0798">TonB box</keyword>
<gene>
    <name evidence="15" type="ORF">AtDm6_2508</name>
</gene>
<keyword evidence="7" id="KW-0406">Ion transport</keyword>
<dbReference type="SUPFAM" id="SSF56935">
    <property type="entry name" value="Porins"/>
    <property type="match status" value="1"/>
</dbReference>
<dbReference type="Gene3D" id="2.170.130.10">
    <property type="entry name" value="TonB-dependent receptor, plug domain"/>
    <property type="match status" value="1"/>
</dbReference>
<accession>A0A094YNL9</accession>
<comment type="similarity">
    <text evidence="11">Belongs to the TonB-dependent receptor family.</text>
</comment>
<keyword evidence="5" id="KW-0812">Transmembrane</keyword>
<keyword evidence="4" id="KW-0410">Iron transport</keyword>
<organism evidence="15 16">
    <name type="scientific">Acetobacter tropicalis</name>
    <dbReference type="NCBI Taxonomy" id="104102"/>
    <lineage>
        <taxon>Bacteria</taxon>
        <taxon>Pseudomonadati</taxon>
        <taxon>Pseudomonadota</taxon>
        <taxon>Alphaproteobacteria</taxon>
        <taxon>Acetobacterales</taxon>
        <taxon>Acetobacteraceae</taxon>
        <taxon>Acetobacter</taxon>
    </lineage>
</organism>
<keyword evidence="9 11" id="KW-0472">Membrane</keyword>
<dbReference type="InterPro" id="IPR039426">
    <property type="entry name" value="TonB-dep_rcpt-like"/>
</dbReference>
<comment type="caution">
    <text evidence="15">The sequence shown here is derived from an EMBL/GenBank/DDBJ whole genome shotgun (WGS) entry which is preliminary data.</text>
</comment>
<protein>
    <submittedName>
        <fullName evidence="15">Outer membrane receptor protein, mostly Fe transport</fullName>
    </submittedName>
</protein>
<evidence type="ECO:0000256" key="3">
    <source>
        <dbReference type="ARBA" id="ARBA00022452"/>
    </source>
</evidence>
<dbReference type="Pfam" id="PF07715">
    <property type="entry name" value="Plug"/>
    <property type="match status" value="1"/>
</dbReference>
<dbReference type="InterPro" id="IPR037066">
    <property type="entry name" value="Plug_dom_sf"/>
</dbReference>
<dbReference type="GeneID" id="89479848"/>
<evidence type="ECO:0000313" key="15">
    <source>
        <dbReference type="EMBL" id="KGB22204.1"/>
    </source>
</evidence>
<dbReference type="GO" id="GO:0006826">
    <property type="term" value="P:iron ion transport"/>
    <property type="evidence" value="ECO:0007669"/>
    <property type="project" value="UniProtKB-KW"/>
</dbReference>
<keyword evidence="10" id="KW-0998">Cell outer membrane</keyword>
<dbReference type="PANTHER" id="PTHR32552">
    <property type="entry name" value="FERRICHROME IRON RECEPTOR-RELATED"/>
    <property type="match status" value="1"/>
</dbReference>
<evidence type="ECO:0000256" key="1">
    <source>
        <dbReference type="ARBA" id="ARBA00004571"/>
    </source>
</evidence>
<evidence type="ECO:0000256" key="9">
    <source>
        <dbReference type="ARBA" id="ARBA00023136"/>
    </source>
</evidence>
<keyword evidence="2" id="KW-0813">Transport</keyword>
<reference evidence="15 16" key="1">
    <citation type="submission" date="2014-06" db="EMBL/GenBank/DDBJ databases">
        <title>Functional and comparative genomic analyses of the Drosophila gut microbiota identify candidate symbiosis factors.</title>
        <authorList>
            <person name="Newell P.D."/>
            <person name="Chaston J.M."/>
            <person name="Douglas A.E."/>
        </authorList>
    </citation>
    <scope>NUCLEOTIDE SEQUENCE [LARGE SCALE GENOMIC DNA]</scope>
    <source>
        <strain evidence="15 16">DmCS_006</strain>
    </source>
</reference>
<name>A0A094YNL9_9PROT</name>
<feature type="compositionally biased region" description="Polar residues" evidence="12">
    <location>
        <begin position="78"/>
        <end position="87"/>
    </location>
</feature>
<dbReference type="EMBL" id="JOKM01000083">
    <property type="protein sequence ID" value="KGB22204.1"/>
    <property type="molecule type" value="Genomic_DNA"/>
</dbReference>
<proteinExistence type="inferred from homology"/>
<evidence type="ECO:0000256" key="5">
    <source>
        <dbReference type="ARBA" id="ARBA00022692"/>
    </source>
</evidence>
<keyword evidence="15" id="KW-0675">Receptor</keyword>
<evidence type="ECO:0000256" key="11">
    <source>
        <dbReference type="RuleBase" id="RU003357"/>
    </source>
</evidence>
<dbReference type="Gene3D" id="2.40.170.20">
    <property type="entry name" value="TonB-dependent receptor, beta-barrel domain"/>
    <property type="match status" value="1"/>
</dbReference>
<dbReference type="PANTHER" id="PTHR32552:SF81">
    <property type="entry name" value="TONB-DEPENDENT OUTER MEMBRANE RECEPTOR"/>
    <property type="match status" value="1"/>
</dbReference>
<evidence type="ECO:0000256" key="10">
    <source>
        <dbReference type="ARBA" id="ARBA00023237"/>
    </source>
</evidence>
<comment type="subcellular location">
    <subcellularLocation>
        <location evidence="1">Cell outer membrane</location>
        <topology evidence="1">Multi-pass membrane protein</topology>
    </subcellularLocation>
</comment>
<dbReference type="RefSeq" id="WP_231551808.1">
    <property type="nucleotide sequence ID" value="NZ_JACAOJ010000013.1"/>
</dbReference>